<feature type="signal peptide" evidence="2">
    <location>
        <begin position="1"/>
        <end position="22"/>
    </location>
</feature>
<sequence length="104" mass="10926">MISLIRKAALALACIFPVVSFAQTSQPATRAQVRSELSAIERAGYSPTTASDYDYPSKLQAAEARVEAQTSIAKTDNSGYGTSAAGTSQTGRPGETSPSPLRSW</sequence>
<feature type="region of interest" description="Disordered" evidence="1">
    <location>
        <begin position="66"/>
        <end position="104"/>
    </location>
</feature>
<dbReference type="AlphaFoldDB" id="A0A4R5M4B9"/>
<evidence type="ECO:0000313" key="3">
    <source>
        <dbReference type="EMBL" id="TDG19960.1"/>
    </source>
</evidence>
<gene>
    <name evidence="3" type="ORF">EYW47_27755</name>
</gene>
<dbReference type="OrthoDB" id="9112534at2"/>
<dbReference type="InterPro" id="IPR025421">
    <property type="entry name" value="DUF4148"/>
</dbReference>
<organism evidence="3 4">
    <name type="scientific">Paraburkholderia silviterrae</name>
    <dbReference type="NCBI Taxonomy" id="2528715"/>
    <lineage>
        <taxon>Bacteria</taxon>
        <taxon>Pseudomonadati</taxon>
        <taxon>Pseudomonadota</taxon>
        <taxon>Betaproteobacteria</taxon>
        <taxon>Burkholderiales</taxon>
        <taxon>Burkholderiaceae</taxon>
        <taxon>Paraburkholderia</taxon>
    </lineage>
</organism>
<evidence type="ECO:0000256" key="1">
    <source>
        <dbReference type="SAM" id="MobiDB-lite"/>
    </source>
</evidence>
<evidence type="ECO:0000313" key="4">
    <source>
        <dbReference type="Proteomes" id="UP000295722"/>
    </source>
</evidence>
<feature type="chain" id="PRO_5020723745" evidence="2">
    <location>
        <begin position="23"/>
        <end position="104"/>
    </location>
</feature>
<name>A0A4R5M4B9_9BURK</name>
<keyword evidence="2" id="KW-0732">Signal</keyword>
<evidence type="ECO:0000256" key="2">
    <source>
        <dbReference type="SAM" id="SignalP"/>
    </source>
</evidence>
<protein>
    <submittedName>
        <fullName evidence="3">DUF4148 domain-containing protein</fullName>
    </submittedName>
</protein>
<dbReference type="Pfam" id="PF13663">
    <property type="entry name" value="DUF4148"/>
    <property type="match status" value="1"/>
</dbReference>
<dbReference type="EMBL" id="SMRP01000018">
    <property type="protein sequence ID" value="TDG19960.1"/>
    <property type="molecule type" value="Genomic_DNA"/>
</dbReference>
<comment type="caution">
    <text evidence="3">The sequence shown here is derived from an EMBL/GenBank/DDBJ whole genome shotgun (WGS) entry which is preliminary data.</text>
</comment>
<accession>A0A4R5M4B9</accession>
<keyword evidence="4" id="KW-1185">Reference proteome</keyword>
<feature type="compositionally biased region" description="Polar residues" evidence="1">
    <location>
        <begin position="68"/>
        <end position="104"/>
    </location>
</feature>
<proteinExistence type="predicted"/>
<reference evidence="3 4" key="1">
    <citation type="submission" date="2019-03" db="EMBL/GenBank/DDBJ databases">
        <title>Paraburkholderia sp. 4M-K11, isolated from subtropical forest soil.</title>
        <authorList>
            <person name="Gao Z.-H."/>
            <person name="Qiu L.-H."/>
        </authorList>
    </citation>
    <scope>NUCLEOTIDE SEQUENCE [LARGE SCALE GENOMIC DNA]</scope>
    <source>
        <strain evidence="3 4">4M-K11</strain>
    </source>
</reference>
<dbReference type="RefSeq" id="WP_133198049.1">
    <property type="nucleotide sequence ID" value="NZ_JBHUCW010000003.1"/>
</dbReference>
<dbReference type="Proteomes" id="UP000295722">
    <property type="component" value="Unassembled WGS sequence"/>
</dbReference>